<gene>
    <name evidence="3" type="ORF">Pla123a_18220</name>
</gene>
<keyword evidence="4" id="KW-1185">Reference proteome</keyword>
<dbReference type="Proteomes" id="UP000318478">
    <property type="component" value="Unassembled WGS sequence"/>
</dbReference>
<dbReference type="Pfam" id="PF12951">
    <property type="entry name" value="PATR"/>
    <property type="match status" value="2"/>
</dbReference>
<evidence type="ECO:0000313" key="4">
    <source>
        <dbReference type="Proteomes" id="UP000318478"/>
    </source>
</evidence>
<name>A0A5C5YSQ3_9BACT</name>
<dbReference type="SUPFAM" id="SSF51126">
    <property type="entry name" value="Pectin lyase-like"/>
    <property type="match status" value="1"/>
</dbReference>
<evidence type="ECO:0000256" key="1">
    <source>
        <dbReference type="ARBA" id="ARBA00022729"/>
    </source>
</evidence>
<protein>
    <submittedName>
        <fullName evidence="3">Autotransporter-associated beta strand repeat protein</fullName>
    </submittedName>
</protein>
<evidence type="ECO:0000313" key="3">
    <source>
        <dbReference type="EMBL" id="TWT78022.1"/>
    </source>
</evidence>
<feature type="chain" id="PRO_5022985275" evidence="2">
    <location>
        <begin position="36"/>
        <end position="1585"/>
    </location>
</feature>
<organism evidence="3 4">
    <name type="scientific">Posidoniimonas polymericola</name>
    <dbReference type="NCBI Taxonomy" id="2528002"/>
    <lineage>
        <taxon>Bacteria</taxon>
        <taxon>Pseudomonadati</taxon>
        <taxon>Planctomycetota</taxon>
        <taxon>Planctomycetia</taxon>
        <taxon>Pirellulales</taxon>
        <taxon>Lacipirellulaceae</taxon>
        <taxon>Posidoniimonas</taxon>
    </lineage>
</organism>
<dbReference type="EMBL" id="SJPO01000003">
    <property type="protein sequence ID" value="TWT78022.1"/>
    <property type="molecule type" value="Genomic_DNA"/>
</dbReference>
<comment type="caution">
    <text evidence="3">The sequence shown here is derived from an EMBL/GenBank/DDBJ whole genome shotgun (WGS) entry which is preliminary data.</text>
</comment>
<proteinExistence type="predicted"/>
<feature type="signal peptide" evidence="2">
    <location>
        <begin position="1"/>
        <end position="35"/>
    </location>
</feature>
<dbReference type="PROSITE" id="PS51257">
    <property type="entry name" value="PROKAR_LIPOPROTEIN"/>
    <property type="match status" value="1"/>
</dbReference>
<keyword evidence="1 2" id="KW-0732">Signal</keyword>
<dbReference type="InterPro" id="IPR013425">
    <property type="entry name" value="Autotrns_rpt"/>
</dbReference>
<dbReference type="NCBIfam" id="TIGR02601">
    <property type="entry name" value="autotrns_rpt"/>
    <property type="match status" value="1"/>
</dbReference>
<sequence precursor="true">MNQSRLAVTRRISFVTGCSFLAGLLACILPSAAWAVETAWRIPSTGSDWLLDPNDWLGDVPNGPGDVARLFGASGPMVDASVSQPVTVGELKFSGHSSVVLDGEGGITLDNLAGASAIISAIANSNGRTFNVATPIIVAAQNPLELEANSFASVVLSGGVTMQDGALRKVGDGTVVLASEFSGLTGGVDIEAGELRLERTQILAHTAATVAPGGTLKIVSPFDTGELPGSRYSLPSLNLNGGTLQAAVPLHPIGSVEADVNLSLLSDNTIKSAGRTKLILRGSITGDGGLSFLHSGENREATFPTALTAYIDFIGDADYTGHTVIGAGVSLHMINGAQLGDTVGVTRVMGGQLVLTGGGRGERISVDRGRLVLSEAEVPYGHEITIRSGRLSGEGQSSLATPVILSTDVQYSEGIILGEYSTPDGFLLQGSVSGTGSVGIMNKVGLQAGLSARGNLYSYYRGDAELSGPVELAGEAFVEQGVLRLSGDHDLSSTPFRLAPTHAVPGANLVVAGQVSIGELVLDTGDIGGDDGSDFTAVLVEEGATLNLTSGVQFRGGKLSGNFTGQKTLVKQGAASGYLADGAASSFQRIDLEEGRLVIEGGAGPSPAAIYLSPHETTRLELKNTGAYSGAVYLNSVPGRHGAVVSVGSGSVFDGVLDLGTGVGEVGGILGPNASIQGAGIRLGGVVRGGNHTYGGATELVGGGVSLIDSGRLSSTSGIVGGPGASLELDNSGEAALSDRLPDGVPILSNGMTVSLIGRSGAPVSENIGQVTASYGTSGLDAQAPTAAETSAVLRVDSLVRQPGAAVAFSTGPTARIMLDNAPALDDGLIGGWALANGELATYGPNGVVPYSEIHSYATELASATSSDNVRLQNSGTLNGDSLINSLTTAGGEVDLAGYRLTIGSGALSGRSLSRVLGEGELTVGSEAGGELLASGGGKIEVSIVDGAAGPVGLTVVSGDLRLSGANTYTGPTTVNNGARLFVDHDEALPDGGDVAVNGGYLSLLTGGDSARSVGRLEVRGSGNLRGESLARPQVTPSSILLESGSISALDLVGDGPLRKVGSGVADYSTTLRLYTGPITIEGGVLDSYYSPDPTGAVSPAAITIETGGTLQVGSDTTLAKRPLRFDGGVLFMEDAGGVSASIELLPGGGTIRGGERTTEITSPVSGEGDLVIQAGVGREALMLLNADFAALGGELRLTGGPIRLGQQFRYEKPLTLAASRVTTSGGAPFGEAVVTVPAESQLIVDRPLHANLNLAGGVLQLSAAAASLSGTQRVAGYSHLFISGSAKSPETRASVAGEIHLDVGSHLVVAQAPGSGVNGNVGLFQERVKIESDLIVHGVATLTSFDCLVELAGALSPASAYAELRLEGNDTFEFNGSIELAEGTTLALVGDGTPAGVMLSGATSSLAGSGQFIGDVVLAGGASVSPGDSPGVLSIDGSLTFGPGAVYQWEIADALGVAGVQHGWDLLAVSEQLLVQSTPEEPAVIRVASVVDGGPLGTVDHWDPSQSQSWLIATAASIEGFDRSLFVVDAGPFESALGMPAAAQFTVQQQGETLLLVYTAPEPAATLLVCLLLGASGWQRRRRW</sequence>
<evidence type="ECO:0000256" key="2">
    <source>
        <dbReference type="SAM" id="SignalP"/>
    </source>
</evidence>
<reference evidence="3 4" key="1">
    <citation type="submission" date="2019-02" db="EMBL/GenBank/DDBJ databases">
        <title>Deep-cultivation of Planctomycetes and their phenomic and genomic characterization uncovers novel biology.</title>
        <authorList>
            <person name="Wiegand S."/>
            <person name="Jogler M."/>
            <person name="Boedeker C."/>
            <person name="Pinto D."/>
            <person name="Vollmers J."/>
            <person name="Rivas-Marin E."/>
            <person name="Kohn T."/>
            <person name="Peeters S.H."/>
            <person name="Heuer A."/>
            <person name="Rast P."/>
            <person name="Oberbeckmann S."/>
            <person name="Bunk B."/>
            <person name="Jeske O."/>
            <person name="Meyerdierks A."/>
            <person name="Storesund J.E."/>
            <person name="Kallscheuer N."/>
            <person name="Luecker S."/>
            <person name="Lage O.M."/>
            <person name="Pohl T."/>
            <person name="Merkel B.J."/>
            <person name="Hornburger P."/>
            <person name="Mueller R.-W."/>
            <person name="Bruemmer F."/>
            <person name="Labrenz M."/>
            <person name="Spormann A.M."/>
            <person name="Op Den Camp H."/>
            <person name="Overmann J."/>
            <person name="Amann R."/>
            <person name="Jetten M.S.M."/>
            <person name="Mascher T."/>
            <person name="Medema M.H."/>
            <person name="Devos D.P."/>
            <person name="Kaster A.-K."/>
            <person name="Ovreas L."/>
            <person name="Rohde M."/>
            <person name="Galperin M.Y."/>
            <person name="Jogler C."/>
        </authorList>
    </citation>
    <scope>NUCLEOTIDE SEQUENCE [LARGE SCALE GENOMIC DNA]</scope>
    <source>
        <strain evidence="3 4">Pla123a</strain>
    </source>
</reference>
<dbReference type="OrthoDB" id="274161at2"/>
<accession>A0A5C5YSQ3</accession>
<dbReference type="InterPro" id="IPR011050">
    <property type="entry name" value="Pectin_lyase_fold/virulence"/>
</dbReference>